<proteinExistence type="predicted"/>
<gene>
    <name evidence="7" type="ORF">APTSU1_001315900</name>
</gene>
<dbReference type="Pfam" id="PF14844">
    <property type="entry name" value="PH_BEACH"/>
    <property type="match status" value="1"/>
</dbReference>
<protein>
    <submittedName>
        <fullName evidence="7">Lysosomal-trafficking regulator</fullName>
    </submittedName>
</protein>
<dbReference type="InterPro" id="IPR036789">
    <property type="entry name" value="Ribosomal_uL6-like_a/b-dom_sf"/>
</dbReference>
<dbReference type="SMART" id="SM01026">
    <property type="entry name" value="Beach"/>
    <property type="match status" value="1"/>
</dbReference>
<evidence type="ECO:0000313" key="7">
    <source>
        <dbReference type="EMBL" id="GAB1297923.1"/>
    </source>
</evidence>
<dbReference type="PANTHER" id="PTHR13743:SF86">
    <property type="entry name" value="LYSOSOMAL-TRAFFICKING REGULATOR"/>
    <property type="match status" value="1"/>
</dbReference>
<dbReference type="InterPro" id="IPR036322">
    <property type="entry name" value="WD40_repeat_dom_sf"/>
</dbReference>
<dbReference type="Pfam" id="PF00400">
    <property type="entry name" value="WD40"/>
    <property type="match status" value="1"/>
</dbReference>
<name>A0ABQ0FF94_APOSI</name>
<evidence type="ECO:0000256" key="1">
    <source>
        <dbReference type="ARBA" id="ARBA00022574"/>
    </source>
</evidence>
<comment type="caution">
    <text evidence="7">The sequence shown here is derived from an EMBL/GenBank/DDBJ whole genome shotgun (WGS) entry which is preliminary data.</text>
</comment>
<evidence type="ECO:0000256" key="2">
    <source>
        <dbReference type="ARBA" id="ARBA00022737"/>
    </source>
</evidence>
<dbReference type="InterPro" id="IPR019775">
    <property type="entry name" value="WD40_repeat_CS"/>
</dbReference>
<dbReference type="SUPFAM" id="SSF50729">
    <property type="entry name" value="PH domain-like"/>
    <property type="match status" value="1"/>
</dbReference>
<dbReference type="SUPFAM" id="SSF50978">
    <property type="entry name" value="WD40 repeat-like"/>
    <property type="match status" value="1"/>
</dbReference>
<feature type="region of interest" description="Disordered" evidence="4">
    <location>
        <begin position="1334"/>
        <end position="1361"/>
    </location>
</feature>
<dbReference type="InterPro" id="IPR020040">
    <property type="entry name" value="Ribosomal_uL6_a/b-dom"/>
</dbReference>
<feature type="region of interest" description="Disordered" evidence="4">
    <location>
        <begin position="2276"/>
        <end position="2303"/>
    </location>
</feature>
<dbReference type="PROSITE" id="PS50197">
    <property type="entry name" value="BEACH"/>
    <property type="match status" value="1"/>
</dbReference>
<keyword evidence="2" id="KW-0677">Repeat</keyword>
<feature type="compositionally biased region" description="Basic and acidic residues" evidence="4">
    <location>
        <begin position="2276"/>
        <end position="2289"/>
    </location>
</feature>
<dbReference type="Gene3D" id="2.130.10.10">
    <property type="entry name" value="YVTN repeat-like/Quinoprotein amine dehydrogenase"/>
    <property type="match status" value="1"/>
</dbReference>
<dbReference type="InterPro" id="IPR050865">
    <property type="entry name" value="BEACH_Domain"/>
</dbReference>
<dbReference type="SMART" id="SM00320">
    <property type="entry name" value="WD40"/>
    <property type="match status" value="3"/>
</dbReference>
<dbReference type="CDD" id="cd06071">
    <property type="entry name" value="Beach"/>
    <property type="match status" value="1"/>
</dbReference>
<keyword evidence="1 3" id="KW-0853">WD repeat</keyword>
<dbReference type="SUPFAM" id="SSF56053">
    <property type="entry name" value="Ribosomal protein L6"/>
    <property type="match status" value="1"/>
</dbReference>
<dbReference type="InterPro" id="IPR000409">
    <property type="entry name" value="BEACH_dom"/>
</dbReference>
<dbReference type="InterPro" id="IPR023362">
    <property type="entry name" value="PH-BEACH_dom"/>
</dbReference>
<feature type="compositionally biased region" description="Acidic residues" evidence="4">
    <location>
        <begin position="1334"/>
        <end position="1352"/>
    </location>
</feature>
<dbReference type="InterPro" id="IPR011993">
    <property type="entry name" value="PH-like_dom_sf"/>
</dbReference>
<feature type="compositionally biased region" description="Polar residues" evidence="4">
    <location>
        <begin position="2763"/>
        <end position="2777"/>
    </location>
</feature>
<evidence type="ECO:0000259" key="6">
    <source>
        <dbReference type="PROSITE" id="PS51783"/>
    </source>
</evidence>
<feature type="domain" description="BEACH-type PH" evidence="6">
    <location>
        <begin position="3102"/>
        <end position="3208"/>
    </location>
</feature>
<dbReference type="PROSITE" id="PS50294">
    <property type="entry name" value="WD_REPEATS_REGION"/>
    <property type="match status" value="1"/>
</dbReference>
<feature type="repeat" description="WD" evidence="3">
    <location>
        <begin position="3705"/>
        <end position="3739"/>
    </location>
</feature>
<evidence type="ECO:0000259" key="5">
    <source>
        <dbReference type="PROSITE" id="PS50197"/>
    </source>
</evidence>
<dbReference type="SUPFAM" id="SSF81837">
    <property type="entry name" value="BEACH domain"/>
    <property type="match status" value="1"/>
</dbReference>
<dbReference type="InterPro" id="IPR001680">
    <property type="entry name" value="WD40_rpt"/>
</dbReference>
<dbReference type="Gene3D" id="3.90.930.12">
    <property type="entry name" value="Ribosomal protein L6, alpha-beta domain"/>
    <property type="match status" value="2"/>
</dbReference>
<evidence type="ECO:0000256" key="4">
    <source>
        <dbReference type="SAM" id="MobiDB-lite"/>
    </source>
</evidence>
<feature type="region of interest" description="Disordered" evidence="4">
    <location>
        <begin position="2763"/>
        <end position="2786"/>
    </location>
</feature>
<dbReference type="EMBL" id="BAAFST010000013">
    <property type="protein sequence ID" value="GAB1297923.1"/>
    <property type="molecule type" value="Genomic_DNA"/>
</dbReference>
<accession>A0ABQ0FF94</accession>
<dbReference type="Proteomes" id="UP001623349">
    <property type="component" value="Unassembled WGS sequence"/>
</dbReference>
<dbReference type="PROSITE" id="PS00678">
    <property type="entry name" value="WD_REPEATS_1"/>
    <property type="match status" value="1"/>
</dbReference>
<dbReference type="PROSITE" id="PS50082">
    <property type="entry name" value="WD_REPEATS_2"/>
    <property type="match status" value="1"/>
</dbReference>
<dbReference type="InterPro" id="IPR036372">
    <property type="entry name" value="BEACH_dom_sf"/>
</dbReference>
<dbReference type="Gene3D" id="2.30.29.30">
    <property type="entry name" value="Pleckstrin-homology domain (PH domain)/Phosphotyrosine-binding domain (PTB)"/>
    <property type="match status" value="1"/>
</dbReference>
<sequence>MKTILSNQTVDIPENVNITLKGCRVIVKGPRGSLRRDFNHINVELSLLGKKKKRLRVDKWWGNRKELATVRTICSHVQNMIKGVTLGFRYKMRSVYAHFPINVVIQENGSLVEIRNFLVSVMSTDSNSLAREFLIDVNQLCNAVVQRAEAREEEEETHMATLGQYLVNGRGFLLLTKLNSIIDQGPDMQRRTPDSSSVAPSFGVEDTCPGTAGNSDFNLPLSSDIILTKEKNPSLQKSTQGKLYLEGSARSGQVSVKVNLFRKIRRQRKSTHRYSVRDARKTQLSTSDSEGNSDEKSTAVSKHRRFHTLPWFLTQSPKEDHLIAKLDLSATKEQVFSDTMSLENSRTVILRQDSNGDILSEPAAVSILSNMNNSPFDLCHVLLSLLEKVCKFDIALNHNSSQALSVVPTLTEFLAGFGDCCSQSDTLERQLVSAGWTEEPVALVQRMLFRTVLHLMSVDVSTAEVMPESLRKNLTELLRAALKIRACLEKQPDPFSPRQKKTLQEVQEGFVFSKYRHRALLLPELLEGVLQLLISCLQSAASNPFYFSQAMDLVQEFIQHQGFNLFETAVLQMEWLLSRDGVPSEAAGHLKALINSVIKIMSTVKKVKSEQLHHSMCTRKRHRRCEYSHFMQHHRDLSGLLVSAFKNQLSKSPFEETAEGDVQYPERCCCIAVCAHQCLRLLQQVSLSTTSIQILSGVHNVGICCCMDPKSVIVPLLHAFKLPALKIFQQHILNVLSKLLLDQLGGAEISQRIKKAACNICTVDSDQLAKLGETLQGTLCGAGPSCDLPSPSYRFQGILPSSGSEDLLWKWDALEAYQNFVFQEDRLHNIPVANHICNLIQKGNVVVQWKLYNYIFNPVLQRGVELVHHCQQLSITSVQPHMCSQLKQYLPQEVLQIYLKTLPILLKSRVIRDLFLSCNGVNQIIELNYLDGIRSHSLKAFETLIASLGEQQKDAAVPGVNGLDSQQELPSLSVGPSLHKQQASSDSPCSLRKFYASLREADPQKRKTVHQDVHINTINLFLCVAFLCVSKEADSDRESANESEDTSGYDSTSSEPLSHMLPCLSLENVVLPSPECLHHAADIWSMCCRIYMLNSVFQKQFHRLGGFQVCHELIFMIIQKLFRSHTEDQGRRQGEMSVNENQALIRTSQPEMTLKADASSPAAPELAFLKKSADSVSELESQHMRPTGAEQMLATESVPGEAKPFMSQQSQTSLQSIRLLESLLAICLHSARASQQKMELELPSQVLSVENILCELREYLSQSKVAETELAKPLFDALLRVALGNHSADLDPGDAVTEKSHPSEEELLFQPGDFSEETEDSQCCSLKLLGEEEGYEADSESNPEDGDTQDDGVELKPEAEGFSGSIVPNNLLENLTHGEIIYPEICMLGLNLLSASKAKLDVLVHVFESFLKIARQKEKNISLLMQQGTVKILLGGFLDILTQTNSDFQVMPESIGGSLGIFDEFKNVFRRLNPSFENISGEISFEILLLGIRKIVESDFRMSPSQYLTFPLLHTPSLSNGVPSQKPPGILNSRALGLLRRARISRGKKEADGESFPCRLLSSWHIAPIHLPLLGQNCWPHLSEGFSVSLWFNVEYIHESESASERGKKTKKRNKLSVLEDGSFEGAEGDRPEVTEFINPGVCMDSNDDMEAVSLAQAESQENIFFPRTWQHLVLTYIQHPQGKKNVRGEISIWVSGQRKTDVILEFVLPRKTSLPSDSNKTFCMIGHCLTSQEEFLQLAGKWDLGNLLLFNGAKIGSQEAFYLYACGPNYTSIMPCKYGRPVTDCSKYINKEILRCDEIRDLFMTKKDVDVGLLIESLSVVYTTYCPAQYTIYEPVIRLKGQVKTQLSQRPFSSKEAQSILLEPSQLKSLQPTECKTIQGILHEIGGVVELSSCEETQALALQIILSLIKYSQQRTHELENCNGLSMIHQVLVKQKCIVGFHILKILLEGCCGEEVIHISEHGEFKLDFESHAIIQDVKLLQELLLDWKIWNKAEQGVWETLLAAFEVLIRVEHQQQQFNIKQLLNAHVVHHFLLTCQVLQWVSVCSPGCPGTHSVDQAGLELRNPPAKSPNEHREGQLTSMPREVCRSFVKIIAEVLGSPPDLELLTVIFNFLLAVDGKIFQEKVQSIMYLRHSSSGGQSFPSPGFLVISPSVFTASPPEGTSSCSIIPQRMAAQMVRSRSLPVFPTYSPLIQTQKLAGSLGFSIDKLQNIVIANPEKWSPLGRPCALKTDKEEAFVSSCESARAVCEMEGLLAAQASANGASRGSLRFPMARVDHKDVGVEPRSDDGSPGDESYPRRPDNLKGLASLQRSHSTVASLGLAFPSQNGSAVAGRWPSLVDRNADDWENLTFSPAYEANCNRATSTRSVIEDCLIPICCGLYELLSGVLLVLPDAMLEDVMDRIIQADILLVLVNHPSPAIQQEVIKLLHAYINRASKEQKDKFLKNRGFSLLANQLYLHRGTQELLECFIEMFFGRPMGLDEEFDLEEVKHMDLFQKWSVIPILGLIETSLYDNILLHNALLLLLQVLNSCSKVADMLLDNGLLYVLCNTVAALNGLERNIPLNEYKLLACDIQQLFIAVTIHACSSSGSQYFRVIEDLIVLLGYLHNSKNKRTQNMALTLQLRALQAALGFIRSTASHDSEKSVQAPSAHCCSVPQKRRSIAGPRKFPLAQTESLLMKMRSVASDELHSMMQRRMSQELPSQASEAELTQRLQRLVILAVNRIIYQGIQDPTPPFPSVLNHRGNRPYEKLNSDIIDILRTPENTSQSKTSVSQTEISEEDMHHEQPSVYNPFQKEMFTYLLDGFKVCIGASKTGASKQQWTKILGSCKETFRIQLGRLLTHILSPTHTVEERKQILEIVHEPAHQDILRDCLSPSPQHGAKLVLYLSELLHNHQDELNEEEIDKAELLMDALKLCGHKCIPPSAPSKPELIKIIKEEQKKYESEESVSKGVWQKTVINNQQSLFQRLDVKSKDISKIAADITQAVSLSQGIERKKVIQHIRGMYKVDLSASRHWQELIQQLTHDRAVWYDPIYYPTSWQLDPTEGPNRERRRLQRCYLTIPNKYLLRDRQKSEGVVRPPLSYLFEDKTHSSFSSTVKDKAASESIRMNRRCISVAPSRETAGELLLGKCGMYFVEDNASDTVESSSLQGELEPASFSWTYEEIKEVHKRWWQLRDNAVEIFLTNGRTLLLAFDNTKVRDDVYQSILTNNLTNLLEYGNITALTNLWYTGQITNFEYLTHLNKHAGRSFNDLMQYPVFPFILSDYVSETLDLNDPSIYRNLSKPIAVQYKEKEDRYVDTYKYLEEEYRRGARGDDPMPPVQPYHYGSHYSNSGTVLHFLVRMPPFTKMFLAYQDQSFDIPDRTFHSTNTTWRLSSFESMTDVKELIPEFFYLPEFLVNREGFDFGVRQNGERVNHVNLPLWARNDPRLFILIHRQALESDHVSQNICHWIDLVFGYKQKGKASVQAINVFHPATYFGMDVSAVEDPVQRRALETMIKTYGQTPRQLFHTAHVSRPGAKLNIEGELPAAVGLLVQFAFRETREPVKEITYPSPLSWIKGLKWGEYVGSPSAPVPVVCFSQPHGERFGSLQALPTRAICGLSRNFCLLMTYSKEQGVRSMNNTDIQWSAILSWGYADNILRLKSKQSEPPVNFIQSSQQHQVTSCAWVPDSCQLFTGSKCGVITAYTNRLTSSMPSEIEMESKIHLYGHTEEITSLCVCKPYSVMISVSRDGTCIVWDLNRLCYVQSLAGHKSPVTAVSASETSGDIATVCDSAESENSNPSILTPKPGAPPGAIA</sequence>
<evidence type="ECO:0000256" key="3">
    <source>
        <dbReference type="PROSITE-ProRule" id="PRU00221"/>
    </source>
</evidence>
<organism evidence="7 8">
    <name type="scientific">Apodemus speciosus</name>
    <name type="common">Large Japanese field mouse</name>
    <dbReference type="NCBI Taxonomy" id="105296"/>
    <lineage>
        <taxon>Eukaryota</taxon>
        <taxon>Metazoa</taxon>
        <taxon>Chordata</taxon>
        <taxon>Craniata</taxon>
        <taxon>Vertebrata</taxon>
        <taxon>Euteleostomi</taxon>
        <taxon>Mammalia</taxon>
        <taxon>Eutheria</taxon>
        <taxon>Euarchontoglires</taxon>
        <taxon>Glires</taxon>
        <taxon>Rodentia</taxon>
        <taxon>Myomorpha</taxon>
        <taxon>Muroidea</taxon>
        <taxon>Muridae</taxon>
        <taxon>Murinae</taxon>
        <taxon>Apodemus</taxon>
    </lineage>
</organism>
<dbReference type="PANTHER" id="PTHR13743">
    <property type="entry name" value="BEIGE/BEACH-RELATED"/>
    <property type="match status" value="1"/>
</dbReference>
<evidence type="ECO:0000313" key="8">
    <source>
        <dbReference type="Proteomes" id="UP001623349"/>
    </source>
</evidence>
<dbReference type="Pfam" id="PF00347">
    <property type="entry name" value="Ribosomal_L6"/>
    <property type="match status" value="1"/>
</dbReference>
<dbReference type="Gene3D" id="1.10.1540.10">
    <property type="entry name" value="BEACH domain"/>
    <property type="match status" value="1"/>
</dbReference>
<dbReference type="CDD" id="cd01201">
    <property type="entry name" value="PH_BEACH"/>
    <property type="match status" value="1"/>
</dbReference>
<reference evidence="7 8" key="1">
    <citation type="submission" date="2024-08" db="EMBL/GenBank/DDBJ databases">
        <title>The draft genome of Apodemus speciosus.</title>
        <authorList>
            <person name="Nabeshima K."/>
            <person name="Suzuki S."/>
            <person name="Onuma M."/>
        </authorList>
    </citation>
    <scope>NUCLEOTIDE SEQUENCE [LARGE SCALE GENOMIC DNA]</scope>
    <source>
        <strain evidence="7">IB14-021</strain>
    </source>
</reference>
<dbReference type="InterPro" id="IPR015943">
    <property type="entry name" value="WD40/YVTN_repeat-like_dom_sf"/>
</dbReference>
<dbReference type="PROSITE" id="PS51783">
    <property type="entry name" value="PH_BEACH"/>
    <property type="match status" value="1"/>
</dbReference>
<dbReference type="Pfam" id="PF02138">
    <property type="entry name" value="Beach"/>
    <property type="match status" value="1"/>
</dbReference>
<keyword evidence="8" id="KW-1185">Reference proteome</keyword>
<feature type="region of interest" description="Disordered" evidence="4">
    <location>
        <begin position="269"/>
        <end position="301"/>
    </location>
</feature>
<feature type="region of interest" description="Disordered" evidence="4">
    <location>
        <begin position="3773"/>
        <end position="3795"/>
    </location>
</feature>
<feature type="domain" description="BEACH" evidence="5">
    <location>
        <begin position="3213"/>
        <end position="3515"/>
    </location>
</feature>